<dbReference type="CDD" id="cd00886">
    <property type="entry name" value="MogA_MoaB"/>
    <property type="match status" value="1"/>
</dbReference>
<dbReference type="InterPro" id="IPR008284">
    <property type="entry name" value="MoCF_biosynth_CS"/>
</dbReference>
<comment type="similarity">
    <text evidence="3">In the C-terminal section; belongs to the MoeA family.</text>
</comment>
<dbReference type="PANTHER" id="PTHR10192">
    <property type="entry name" value="MOLYBDOPTERIN BIOSYNTHESIS PROTEIN"/>
    <property type="match status" value="1"/>
</dbReference>
<feature type="domain" description="MoaB/Mog" evidence="7">
    <location>
        <begin position="11"/>
        <end position="158"/>
    </location>
</feature>
<dbReference type="Pfam" id="PF03453">
    <property type="entry name" value="MoeA_N"/>
    <property type="match status" value="1"/>
</dbReference>
<evidence type="ECO:0000256" key="5">
    <source>
        <dbReference type="RuleBase" id="RU365090"/>
    </source>
</evidence>
<dbReference type="SUPFAM" id="SSF63882">
    <property type="entry name" value="MoeA N-terminal region -like"/>
    <property type="match status" value="1"/>
</dbReference>
<dbReference type="PANTHER" id="PTHR10192:SF5">
    <property type="entry name" value="GEPHYRIN"/>
    <property type="match status" value="1"/>
</dbReference>
<comment type="caution">
    <text evidence="8">The sequence shown here is derived from an EMBL/GenBank/DDBJ whole genome shotgun (WGS) entry which is preliminary data.</text>
</comment>
<dbReference type="SUPFAM" id="SSF63867">
    <property type="entry name" value="MoeA C-terminal domain-like"/>
    <property type="match status" value="1"/>
</dbReference>
<feature type="compositionally biased region" description="Basic residues" evidence="6">
    <location>
        <begin position="183"/>
        <end position="194"/>
    </location>
</feature>
<dbReference type="PROSITE" id="PS01079">
    <property type="entry name" value="MOCF_BIOSYNTHESIS_2"/>
    <property type="match status" value="1"/>
</dbReference>
<feature type="region of interest" description="Disordered" evidence="6">
    <location>
        <begin position="173"/>
        <end position="210"/>
    </location>
</feature>
<comment type="pathway">
    <text evidence="1 5">Cofactor biosynthesis; molybdopterin biosynthesis.</text>
</comment>
<dbReference type="Pfam" id="PF03454">
    <property type="entry name" value="MoeA_C"/>
    <property type="match status" value="1"/>
</dbReference>
<proteinExistence type="inferred from homology"/>
<keyword evidence="5" id="KW-0479">Metal-binding</keyword>
<feature type="domain" description="MoaB/Mog" evidence="7">
    <location>
        <begin position="401"/>
        <end position="549"/>
    </location>
</feature>
<protein>
    <recommendedName>
        <fullName evidence="7">MoaB/Mog domain-containing protein</fullName>
    </recommendedName>
</protein>
<dbReference type="EMBL" id="JBAHYK010000154">
    <property type="protein sequence ID" value="KAL0577450.1"/>
    <property type="molecule type" value="Genomic_DNA"/>
</dbReference>
<feature type="compositionally biased region" description="Basic and acidic residues" evidence="6">
    <location>
        <begin position="353"/>
        <end position="362"/>
    </location>
</feature>
<dbReference type="CDD" id="cd00887">
    <property type="entry name" value="MoeA"/>
    <property type="match status" value="1"/>
</dbReference>
<evidence type="ECO:0000256" key="2">
    <source>
        <dbReference type="ARBA" id="ARBA00007589"/>
    </source>
</evidence>
<keyword evidence="5" id="KW-0460">Magnesium</keyword>
<evidence type="ECO:0000313" key="8">
    <source>
        <dbReference type="EMBL" id="KAL0577450.1"/>
    </source>
</evidence>
<comment type="function">
    <text evidence="5">Catalyzes two steps in the biosynthesis of the molybdenum cofactor. In the first step, molybdopterin is adenylated. Subsequently, molybdate is inserted into adenylated molybdopterin and AMP is released.</text>
</comment>
<dbReference type="InterPro" id="IPR036425">
    <property type="entry name" value="MoaB/Mog-like_dom_sf"/>
</dbReference>
<sequence length="644" mass="68519">MASSPSPIRVAVLTVSDTASSNSSADKSGPKAREILGQNPSKYRCVADKIVPDEVTLIQKAVKAWTESGEVDLILTTGGTGFGVRDRTPEAISVLLERDAPGIVHLLLSTSLQKTPLAILSRPVAGTIRDSLVVTLPGSVKAVKENMDALLANGAMEHAVDLIRGGSGCGAHAAMGSSGGGHSHGHHHHHHHDHHAPQPRILSHDPSQAVSARNRVSPYPLISYEEAMKLINDAIAPLSTVTRRVDSSLRGFVLAEDVVSPSEFPPTPTTSADGYALKSSTPAGTYKVVASHNHSLSQELPEGTIYRINTGAGLPVGTDAVIMVEDTRLVSTFDEDGEEKEVETLAQVSPGENVRDPGSDVRKGDLVLPKGERITGAGGEIGTLAFVGRKEVAVYKKPVVAILSTGNEILDLHTTSSHPPGSWTSWDTNRPSLHAALESLGYEVLDLGIVHDEMDAHVSAIQKGIDNADMILTTGGTSMGPADLLKPAIERHFKGIIHFGRVTIKPGKPTTFATIPLADGKAKPMFALPGNPASALVTFYMFVLPALRRLGGWPEKMCQLPRVQVELQSSMRLDPRTEFHRVFIRSDSQGLKAFSTGGQRSSRVASLSGANGLVVLPQRQKDGPESVEKGQKVEAVVISEIQMM</sequence>
<keyword evidence="9" id="KW-1185">Reference proteome</keyword>
<dbReference type="InterPro" id="IPR036135">
    <property type="entry name" value="MoeA_linker/N_sf"/>
</dbReference>
<keyword evidence="5" id="KW-0500">Molybdenum</keyword>
<name>A0ABR3FPS3_9AGAR</name>
<organism evidence="8 9">
    <name type="scientific">Marasmius crinis-equi</name>
    <dbReference type="NCBI Taxonomy" id="585013"/>
    <lineage>
        <taxon>Eukaryota</taxon>
        <taxon>Fungi</taxon>
        <taxon>Dikarya</taxon>
        <taxon>Basidiomycota</taxon>
        <taxon>Agaricomycotina</taxon>
        <taxon>Agaricomycetes</taxon>
        <taxon>Agaricomycetidae</taxon>
        <taxon>Agaricales</taxon>
        <taxon>Marasmiineae</taxon>
        <taxon>Marasmiaceae</taxon>
        <taxon>Marasmius</taxon>
    </lineage>
</organism>
<evidence type="ECO:0000259" key="7">
    <source>
        <dbReference type="SMART" id="SM00852"/>
    </source>
</evidence>
<dbReference type="SMART" id="SM00852">
    <property type="entry name" value="MoCF_biosynth"/>
    <property type="match status" value="2"/>
</dbReference>
<comment type="catalytic activity">
    <reaction evidence="5">
        <text>adenylyl-molybdopterin + molybdate = Mo-molybdopterin + AMP + H(+)</text>
        <dbReference type="Rhea" id="RHEA:35047"/>
        <dbReference type="ChEBI" id="CHEBI:15378"/>
        <dbReference type="ChEBI" id="CHEBI:36264"/>
        <dbReference type="ChEBI" id="CHEBI:62727"/>
        <dbReference type="ChEBI" id="CHEBI:71302"/>
        <dbReference type="ChEBI" id="CHEBI:456215"/>
    </reaction>
</comment>
<dbReference type="Gene3D" id="2.170.190.11">
    <property type="entry name" value="Molybdopterin biosynthesis moea protein, domain 3"/>
    <property type="match status" value="1"/>
</dbReference>
<dbReference type="InterPro" id="IPR038987">
    <property type="entry name" value="MoeA-like"/>
</dbReference>
<accession>A0ABR3FPS3</accession>
<dbReference type="InterPro" id="IPR005110">
    <property type="entry name" value="MoeA_linker/N"/>
</dbReference>
<dbReference type="Proteomes" id="UP001465976">
    <property type="component" value="Unassembled WGS sequence"/>
</dbReference>
<evidence type="ECO:0000256" key="3">
    <source>
        <dbReference type="ARBA" id="ARBA00008339"/>
    </source>
</evidence>
<feature type="region of interest" description="Disordered" evidence="6">
    <location>
        <begin position="335"/>
        <end position="362"/>
    </location>
</feature>
<evidence type="ECO:0000256" key="1">
    <source>
        <dbReference type="ARBA" id="ARBA00005046"/>
    </source>
</evidence>
<dbReference type="InterPro" id="IPR036688">
    <property type="entry name" value="MoeA_C_domain_IV_sf"/>
</dbReference>
<dbReference type="Gene3D" id="2.40.340.10">
    <property type="entry name" value="MoeA, C-terminal, domain IV"/>
    <property type="match status" value="1"/>
</dbReference>
<keyword evidence="4 5" id="KW-0501">Molybdenum cofactor biosynthesis</keyword>
<dbReference type="Pfam" id="PF00994">
    <property type="entry name" value="MoCF_biosynth"/>
    <property type="match status" value="2"/>
</dbReference>
<evidence type="ECO:0000256" key="6">
    <source>
        <dbReference type="SAM" id="MobiDB-lite"/>
    </source>
</evidence>
<dbReference type="Gene3D" id="3.90.105.10">
    <property type="entry name" value="Molybdopterin biosynthesis moea protein, domain 2"/>
    <property type="match status" value="1"/>
</dbReference>
<comment type="similarity">
    <text evidence="5">Belongs to the MoeA family.</text>
</comment>
<comment type="cofactor">
    <cofactor evidence="5">
        <name>Mg(2+)</name>
        <dbReference type="ChEBI" id="CHEBI:18420"/>
    </cofactor>
</comment>
<keyword evidence="5" id="KW-0808">Transferase</keyword>
<evidence type="ECO:0000256" key="4">
    <source>
        <dbReference type="ARBA" id="ARBA00023150"/>
    </source>
</evidence>
<dbReference type="InterPro" id="IPR005111">
    <property type="entry name" value="MoeA_C_domain_IV"/>
</dbReference>
<dbReference type="Gene3D" id="3.40.980.10">
    <property type="entry name" value="MoaB/Mog-like domain"/>
    <property type="match status" value="2"/>
</dbReference>
<comment type="catalytic activity">
    <reaction evidence="5">
        <text>molybdopterin + ATP + H(+) = adenylyl-molybdopterin + diphosphate</text>
        <dbReference type="Rhea" id="RHEA:31331"/>
        <dbReference type="ChEBI" id="CHEBI:15378"/>
        <dbReference type="ChEBI" id="CHEBI:30616"/>
        <dbReference type="ChEBI" id="CHEBI:33019"/>
        <dbReference type="ChEBI" id="CHEBI:58698"/>
        <dbReference type="ChEBI" id="CHEBI:62727"/>
    </reaction>
</comment>
<dbReference type="PROSITE" id="PS01078">
    <property type="entry name" value="MOCF_BIOSYNTHESIS_1"/>
    <property type="match status" value="1"/>
</dbReference>
<comment type="similarity">
    <text evidence="2">In the N-terminal section; belongs to the MoaB/Mog family.</text>
</comment>
<evidence type="ECO:0000313" key="9">
    <source>
        <dbReference type="Proteomes" id="UP001465976"/>
    </source>
</evidence>
<dbReference type="NCBIfam" id="TIGR00177">
    <property type="entry name" value="molyb_syn"/>
    <property type="match status" value="2"/>
</dbReference>
<dbReference type="InterPro" id="IPR001453">
    <property type="entry name" value="MoaB/Mog_dom"/>
</dbReference>
<gene>
    <name evidence="8" type="ORF">V5O48_004519</name>
</gene>
<dbReference type="SUPFAM" id="SSF53218">
    <property type="entry name" value="Molybdenum cofactor biosynthesis proteins"/>
    <property type="match status" value="2"/>
</dbReference>
<reference evidence="8 9" key="1">
    <citation type="submission" date="2024-02" db="EMBL/GenBank/DDBJ databases">
        <title>A draft genome for the cacao thread blight pathogen Marasmius crinis-equi.</title>
        <authorList>
            <person name="Cohen S.P."/>
            <person name="Baruah I.K."/>
            <person name="Amoako-Attah I."/>
            <person name="Bukari Y."/>
            <person name="Meinhardt L.W."/>
            <person name="Bailey B.A."/>
        </authorList>
    </citation>
    <scope>NUCLEOTIDE SEQUENCE [LARGE SCALE GENOMIC DNA]</scope>
    <source>
        <strain evidence="8 9">GH-76</strain>
    </source>
</reference>